<reference evidence="1 2" key="1">
    <citation type="journal article" date="2007" name="Genome Res.">
        <title>Genome characteristics of facultatively symbiotic Frankia sp. strains reflect host range and host plant biogeography.</title>
        <authorList>
            <person name="Normand P."/>
            <person name="Lapierre P."/>
            <person name="Tisa L.S."/>
            <person name="Gogarten J.P."/>
            <person name="Alloisio N."/>
            <person name="Bagnarol E."/>
            <person name="Bassi C.A."/>
            <person name="Berry A.M."/>
            <person name="Bickhart D.M."/>
            <person name="Choisne N."/>
            <person name="Couloux A."/>
            <person name="Cournoyer B."/>
            <person name="Cruveiller S."/>
            <person name="Daubin V."/>
            <person name="Demange N."/>
            <person name="Francino M.P."/>
            <person name="Goltsman E."/>
            <person name="Huang Y."/>
            <person name="Kopp O.R."/>
            <person name="Labarre L."/>
            <person name="Lapidus A."/>
            <person name="Lavire C."/>
            <person name="Marechal J."/>
            <person name="Martinez M."/>
            <person name="Mastronunzio J.E."/>
            <person name="Mullin B.C."/>
            <person name="Niemann J."/>
            <person name="Pujic P."/>
            <person name="Rawnsley T."/>
            <person name="Rouy Z."/>
            <person name="Schenowitz C."/>
            <person name="Sellstedt A."/>
            <person name="Tavares F."/>
            <person name="Tomkins J.P."/>
            <person name="Vallenet D."/>
            <person name="Valverde C."/>
            <person name="Wall L.G."/>
            <person name="Wang Y."/>
            <person name="Medigue C."/>
            <person name="Benson D.R."/>
        </authorList>
    </citation>
    <scope>NUCLEOTIDE SEQUENCE [LARGE SCALE GENOMIC DNA]</scope>
    <source>
        <strain evidence="2">DSM 45986 / CECT 9034 / ACN14a</strain>
    </source>
</reference>
<protein>
    <submittedName>
        <fullName evidence="1">Uncharacterized protein</fullName>
    </submittedName>
</protein>
<gene>
    <name evidence="1" type="ordered locus">FRAAL0634</name>
</gene>
<dbReference type="AlphaFoldDB" id="Q0RSZ5"/>
<dbReference type="Proteomes" id="UP000000657">
    <property type="component" value="Chromosome"/>
</dbReference>
<keyword evidence="2" id="KW-1185">Reference proteome</keyword>
<evidence type="ECO:0000313" key="2">
    <source>
        <dbReference type="Proteomes" id="UP000000657"/>
    </source>
</evidence>
<dbReference type="EMBL" id="CT573213">
    <property type="protein sequence ID" value="CAJ59308.1"/>
    <property type="molecule type" value="Genomic_DNA"/>
</dbReference>
<sequence>MEAVRGRVMLPGVLEVLVLPVAVNLASSALFELVRSWVAQARGPAAQDAEFEVVETTDDQGNRVVVVRPRRTVR</sequence>
<proteinExistence type="predicted"/>
<organism evidence="1 2">
    <name type="scientific">Frankia alni (strain DSM 45986 / CECT 9034 / ACN14a)</name>
    <dbReference type="NCBI Taxonomy" id="326424"/>
    <lineage>
        <taxon>Bacteria</taxon>
        <taxon>Bacillati</taxon>
        <taxon>Actinomycetota</taxon>
        <taxon>Actinomycetes</taxon>
        <taxon>Frankiales</taxon>
        <taxon>Frankiaceae</taxon>
        <taxon>Frankia</taxon>
    </lineage>
</organism>
<dbReference type="KEGG" id="fal:FRAAL0634"/>
<accession>Q0RSZ5</accession>
<evidence type="ECO:0000313" key="1">
    <source>
        <dbReference type="EMBL" id="CAJ59308.1"/>
    </source>
</evidence>
<dbReference type="HOGENOM" id="CLU_2682395_0_0_11"/>
<name>Q0RSZ5_FRAAA</name>